<dbReference type="STRING" id="768710.DesyoDRAFT_2723"/>
<sequence length="103" mass="11035">MGLEGYKLIVSIVNRGKAEKIVDVTHRAGAEGGTVLSGHGTAVRLLLGISIEPEKEIVLTLVEKDKVQTVLDAIVKEVDLNKPNKGIAFVVSLDQVVGINKDY</sequence>
<dbReference type="InterPro" id="IPR011322">
    <property type="entry name" value="N-reg_PII-like_a/b"/>
</dbReference>
<dbReference type="SUPFAM" id="SSF54913">
    <property type="entry name" value="GlnB-like"/>
    <property type="match status" value="1"/>
</dbReference>
<evidence type="ECO:0000313" key="2">
    <source>
        <dbReference type="Proteomes" id="UP000005104"/>
    </source>
</evidence>
<reference evidence="1 2" key="1">
    <citation type="submission" date="2011-11" db="EMBL/GenBank/DDBJ databases">
        <title>The Noncontiguous Finished genome of Desulfosporosinus youngiae DSM 17734.</title>
        <authorList>
            <consortium name="US DOE Joint Genome Institute (JGI-PGF)"/>
            <person name="Lucas S."/>
            <person name="Han J."/>
            <person name="Lapidus A."/>
            <person name="Cheng J.-F."/>
            <person name="Goodwin L."/>
            <person name="Pitluck S."/>
            <person name="Peters L."/>
            <person name="Ovchinnikova G."/>
            <person name="Lu M."/>
            <person name="Land M.L."/>
            <person name="Hauser L."/>
            <person name="Pester M."/>
            <person name="Spring S."/>
            <person name="Ollivier B."/>
            <person name="Rattei T."/>
            <person name="Klenk H.-P."/>
            <person name="Wagner M."/>
            <person name="Loy A."/>
            <person name="Woyke T.J."/>
        </authorList>
    </citation>
    <scope>NUCLEOTIDE SEQUENCE [LARGE SCALE GENOMIC DNA]</scope>
    <source>
        <strain evidence="1 2">DSM 17734</strain>
    </source>
</reference>
<dbReference type="EMBL" id="CM001441">
    <property type="protein sequence ID" value="EHQ89778.1"/>
    <property type="molecule type" value="Genomic_DNA"/>
</dbReference>
<dbReference type="HOGENOM" id="CLU_159089_0_0_9"/>
<protein>
    <recommendedName>
        <fullName evidence="3">Nitrogen regulatory protein PII</fullName>
    </recommendedName>
</protein>
<dbReference type="RefSeq" id="WP_007783820.1">
    <property type="nucleotide sequence ID" value="NZ_CM001441.1"/>
</dbReference>
<name>H5Y4P2_9FIRM</name>
<evidence type="ECO:0008006" key="3">
    <source>
        <dbReference type="Google" id="ProtNLM"/>
    </source>
</evidence>
<evidence type="ECO:0000313" key="1">
    <source>
        <dbReference type="EMBL" id="EHQ89778.1"/>
    </source>
</evidence>
<dbReference type="Proteomes" id="UP000005104">
    <property type="component" value="Chromosome"/>
</dbReference>
<dbReference type="Gene3D" id="3.30.70.120">
    <property type="match status" value="1"/>
</dbReference>
<gene>
    <name evidence="1" type="ORF">DesyoDRAFT_2723</name>
</gene>
<organism evidence="1 2">
    <name type="scientific">Desulfosporosinus youngiae DSM 17734</name>
    <dbReference type="NCBI Taxonomy" id="768710"/>
    <lineage>
        <taxon>Bacteria</taxon>
        <taxon>Bacillati</taxon>
        <taxon>Bacillota</taxon>
        <taxon>Clostridia</taxon>
        <taxon>Eubacteriales</taxon>
        <taxon>Desulfitobacteriaceae</taxon>
        <taxon>Desulfosporosinus</taxon>
    </lineage>
</organism>
<dbReference type="Pfam" id="PF00543">
    <property type="entry name" value="P-II"/>
    <property type="match status" value="1"/>
</dbReference>
<dbReference type="SMART" id="SM00938">
    <property type="entry name" value="P-II"/>
    <property type="match status" value="1"/>
</dbReference>
<dbReference type="AlphaFoldDB" id="H5Y4P2"/>
<accession>H5Y4P2</accession>
<dbReference type="InterPro" id="IPR015867">
    <property type="entry name" value="N-reg_PII/ATP_PRibTrfase_C"/>
</dbReference>
<dbReference type="PROSITE" id="PS51343">
    <property type="entry name" value="PII_GLNB_DOM"/>
    <property type="match status" value="1"/>
</dbReference>
<keyword evidence="2" id="KW-1185">Reference proteome</keyword>
<proteinExistence type="predicted"/>
<dbReference type="eggNOG" id="COG0347">
    <property type="taxonomic scope" value="Bacteria"/>
</dbReference>
<dbReference type="InterPro" id="IPR002187">
    <property type="entry name" value="N-reg_PII"/>
</dbReference>
<dbReference type="GO" id="GO:0006808">
    <property type="term" value="P:regulation of nitrogen utilization"/>
    <property type="evidence" value="ECO:0007669"/>
    <property type="project" value="InterPro"/>
</dbReference>
<dbReference type="GO" id="GO:0030234">
    <property type="term" value="F:enzyme regulator activity"/>
    <property type="evidence" value="ECO:0007669"/>
    <property type="project" value="InterPro"/>
</dbReference>